<reference evidence="1 2" key="1">
    <citation type="journal article" date="2022" name="Plant J.">
        <title>Chromosome-level genome of Camellia lanceoleosa provides a valuable resource for understanding genome evolution and self-incompatibility.</title>
        <authorList>
            <person name="Gong W."/>
            <person name="Xiao S."/>
            <person name="Wang L."/>
            <person name="Liao Z."/>
            <person name="Chang Y."/>
            <person name="Mo W."/>
            <person name="Hu G."/>
            <person name="Li W."/>
            <person name="Zhao G."/>
            <person name="Zhu H."/>
            <person name="Hu X."/>
            <person name="Ji K."/>
            <person name="Xiang X."/>
            <person name="Song Q."/>
            <person name="Yuan D."/>
            <person name="Jin S."/>
            <person name="Zhang L."/>
        </authorList>
    </citation>
    <scope>NUCLEOTIDE SEQUENCE [LARGE SCALE GENOMIC DNA]</scope>
    <source>
        <strain evidence="1">SQ_2022a</strain>
    </source>
</reference>
<accession>A0ACC0IZ20</accession>
<organism evidence="1 2">
    <name type="scientific">Camellia lanceoleosa</name>
    <dbReference type="NCBI Taxonomy" id="1840588"/>
    <lineage>
        <taxon>Eukaryota</taxon>
        <taxon>Viridiplantae</taxon>
        <taxon>Streptophyta</taxon>
        <taxon>Embryophyta</taxon>
        <taxon>Tracheophyta</taxon>
        <taxon>Spermatophyta</taxon>
        <taxon>Magnoliopsida</taxon>
        <taxon>eudicotyledons</taxon>
        <taxon>Gunneridae</taxon>
        <taxon>Pentapetalae</taxon>
        <taxon>asterids</taxon>
        <taxon>Ericales</taxon>
        <taxon>Theaceae</taxon>
        <taxon>Camellia</taxon>
    </lineage>
</organism>
<dbReference type="Proteomes" id="UP001060215">
    <property type="component" value="Chromosome 1"/>
</dbReference>
<dbReference type="EMBL" id="CM045758">
    <property type="protein sequence ID" value="KAI8029784.1"/>
    <property type="molecule type" value="Genomic_DNA"/>
</dbReference>
<comment type="caution">
    <text evidence="1">The sequence shown here is derived from an EMBL/GenBank/DDBJ whole genome shotgun (WGS) entry which is preliminary data.</text>
</comment>
<keyword evidence="2" id="KW-1185">Reference proteome</keyword>
<evidence type="ECO:0000313" key="2">
    <source>
        <dbReference type="Proteomes" id="UP001060215"/>
    </source>
</evidence>
<name>A0ACC0IZ20_9ERIC</name>
<protein>
    <submittedName>
        <fullName evidence="1">Uncharacterized protein</fullName>
    </submittedName>
</protein>
<sequence length="113" mass="12686">MLHTVLVQKSQSCGRAPCLRTSEPSSVPCLGLRTKLVFSVFFPEGREWSRRLSLSGRGLLFVAVGHFARFGARFPVFGAVRLCASVRDRPTISDFSGFWQVPLFYHTEGHWAL</sequence>
<proteinExistence type="predicted"/>
<gene>
    <name evidence="1" type="ORF">LOK49_LG01G00373</name>
</gene>
<evidence type="ECO:0000313" key="1">
    <source>
        <dbReference type="EMBL" id="KAI8029784.1"/>
    </source>
</evidence>